<feature type="domain" description="Glycosyltransferase 2-like" evidence="4">
    <location>
        <begin position="56"/>
        <end position="178"/>
    </location>
</feature>
<evidence type="ECO:0000313" key="5">
    <source>
        <dbReference type="EMBL" id="ANA14404.1"/>
    </source>
</evidence>
<organism evidence="5 6">
    <name type="scientific">Acetobacter oryzifermentans</name>
    <dbReference type="NCBI Taxonomy" id="1633874"/>
    <lineage>
        <taxon>Bacteria</taxon>
        <taxon>Pseudomonadati</taxon>
        <taxon>Pseudomonadota</taxon>
        <taxon>Alphaproteobacteria</taxon>
        <taxon>Acetobacterales</taxon>
        <taxon>Acetobacteraceae</taxon>
        <taxon>Acetobacter</taxon>
    </lineage>
</organism>
<protein>
    <submittedName>
        <fullName evidence="5">Glycosyl transferase</fullName>
    </submittedName>
</protein>
<accession>A0ABM6ALG1</accession>
<evidence type="ECO:0000259" key="4">
    <source>
        <dbReference type="Pfam" id="PF00535"/>
    </source>
</evidence>
<dbReference type="InterPro" id="IPR001173">
    <property type="entry name" value="Glyco_trans_2-like"/>
</dbReference>
<evidence type="ECO:0000313" key="6">
    <source>
        <dbReference type="Proteomes" id="UP000076595"/>
    </source>
</evidence>
<dbReference type="PANTHER" id="PTHR43179">
    <property type="entry name" value="RHAMNOSYLTRANSFERASE WBBL"/>
    <property type="match status" value="1"/>
</dbReference>
<reference evidence="5 6" key="1">
    <citation type="submission" date="2015-03" db="EMBL/GenBank/DDBJ databases">
        <title>Genome study of Acetobacter sp. SLV-7.</title>
        <authorList>
            <person name="Cho G.Y."/>
            <person name="Jeon C.O."/>
        </authorList>
    </citation>
    <scope>NUCLEOTIDE SEQUENCE [LARGE SCALE GENOMIC DNA]</scope>
    <source>
        <strain evidence="5 6">SLV-7</strain>
    </source>
</reference>
<keyword evidence="3 5" id="KW-0808">Transferase</keyword>
<dbReference type="Proteomes" id="UP000076595">
    <property type="component" value="Chromosome"/>
</dbReference>
<proteinExistence type="inferred from homology"/>
<dbReference type="InterPro" id="IPR029044">
    <property type="entry name" value="Nucleotide-diphossugar_trans"/>
</dbReference>
<comment type="similarity">
    <text evidence="1">Belongs to the glycosyltransferase 2 family.</text>
</comment>
<dbReference type="Pfam" id="PF00535">
    <property type="entry name" value="Glycos_transf_2"/>
    <property type="match status" value="1"/>
</dbReference>
<name>A0ABM6ALG1_9PROT</name>
<dbReference type="SUPFAM" id="SSF53448">
    <property type="entry name" value="Nucleotide-diphospho-sugar transferases"/>
    <property type="match status" value="1"/>
</dbReference>
<keyword evidence="6" id="KW-1185">Reference proteome</keyword>
<dbReference type="GO" id="GO:0016740">
    <property type="term" value="F:transferase activity"/>
    <property type="evidence" value="ECO:0007669"/>
    <property type="project" value="UniProtKB-KW"/>
</dbReference>
<evidence type="ECO:0000256" key="3">
    <source>
        <dbReference type="ARBA" id="ARBA00022679"/>
    </source>
</evidence>
<evidence type="ECO:0000256" key="2">
    <source>
        <dbReference type="ARBA" id="ARBA00022676"/>
    </source>
</evidence>
<gene>
    <name evidence="5" type="ORF">WG31_10725</name>
</gene>
<sequence length="382" mass="43927">MCWGAWQCLPHLWFLPLGSLFRLTTYNGISQRADMCMHDNLERNEQAVLQGTCAAIVTYGDRVHFLKQVLEGVFSAGAGHAVVVDNGTAESVAAEIARLPEIFGADRLTIIRLQTNTGSAGGFHAAIQAAALRESTQHIWVLDDDNRPEPNSLKALSKAWISMGASKQVCLSSFREDKTTYKKLFKTCKLHGITKNSFFGFSMQTLLRKQKAKVWQKDGLKCLQMQMSAYGGFWFHKSWIQKVGLPDARLFLYFDDYDFTLRITENGGQIWACQNSVLKDLELSWQVNDSVLQHWLREEENFSRTYFSIRNRVYIERNFVKNKYIYDVNIILYFISKIIFKNRQSIYYHFRHPHLVCRRWKLIAQAIKAGKAADFQTLPPAV</sequence>
<dbReference type="Gene3D" id="3.90.550.10">
    <property type="entry name" value="Spore Coat Polysaccharide Biosynthesis Protein SpsA, Chain A"/>
    <property type="match status" value="1"/>
</dbReference>
<dbReference type="PANTHER" id="PTHR43179:SF12">
    <property type="entry name" value="GALACTOFURANOSYLTRANSFERASE GLFT2"/>
    <property type="match status" value="1"/>
</dbReference>
<evidence type="ECO:0000256" key="1">
    <source>
        <dbReference type="ARBA" id="ARBA00006739"/>
    </source>
</evidence>
<keyword evidence="2" id="KW-0328">Glycosyltransferase</keyword>
<dbReference type="EMBL" id="CP011120">
    <property type="protein sequence ID" value="ANA14404.1"/>
    <property type="molecule type" value="Genomic_DNA"/>
</dbReference>